<gene>
    <name evidence="9" type="ordered locus">AciX9_1588</name>
</gene>
<dbReference type="Pfam" id="PF02472">
    <property type="entry name" value="ExbD"/>
    <property type="match status" value="1"/>
</dbReference>
<dbReference type="GO" id="GO:0005886">
    <property type="term" value="C:plasma membrane"/>
    <property type="evidence" value="ECO:0007669"/>
    <property type="project" value="UniProtKB-SubCell"/>
</dbReference>
<dbReference type="GO" id="GO:0022857">
    <property type="term" value="F:transmembrane transporter activity"/>
    <property type="evidence" value="ECO:0007669"/>
    <property type="project" value="InterPro"/>
</dbReference>
<dbReference type="RefSeq" id="WP_013579960.1">
    <property type="nucleotide sequence ID" value="NC_015064.1"/>
</dbReference>
<evidence type="ECO:0000256" key="1">
    <source>
        <dbReference type="ARBA" id="ARBA00004162"/>
    </source>
</evidence>
<keyword evidence="4 7" id="KW-0812">Transmembrane</keyword>
<evidence type="ECO:0000313" key="10">
    <source>
        <dbReference type="Proteomes" id="UP000000343"/>
    </source>
</evidence>
<keyword evidence="5 8" id="KW-1133">Transmembrane helix</keyword>
<dbReference type="OrthoDB" id="9798629at2"/>
<evidence type="ECO:0000256" key="7">
    <source>
        <dbReference type="RuleBase" id="RU003879"/>
    </source>
</evidence>
<dbReference type="PANTHER" id="PTHR30558:SF7">
    <property type="entry name" value="TOL-PAL SYSTEM PROTEIN TOLR"/>
    <property type="match status" value="1"/>
</dbReference>
<evidence type="ECO:0000313" key="9">
    <source>
        <dbReference type="EMBL" id="ADW68641.1"/>
    </source>
</evidence>
<keyword evidence="6 8" id="KW-0472">Membrane</keyword>
<reference evidence="10" key="1">
    <citation type="submission" date="2011-01" db="EMBL/GenBank/DDBJ databases">
        <title>Complete sequence of chromosome of Acidobacterium sp. MP5ACTX9.</title>
        <authorList>
            <consortium name="US DOE Joint Genome Institute"/>
            <person name="Lucas S."/>
            <person name="Copeland A."/>
            <person name="Lapidus A."/>
            <person name="Cheng J.-F."/>
            <person name="Goodwin L."/>
            <person name="Pitluck S."/>
            <person name="Teshima H."/>
            <person name="Detter J.C."/>
            <person name="Han C."/>
            <person name="Tapia R."/>
            <person name="Land M."/>
            <person name="Hauser L."/>
            <person name="Kyrpides N."/>
            <person name="Ivanova N."/>
            <person name="Ovchinnikova G."/>
            <person name="Pagani I."/>
            <person name="Rawat S.R."/>
            <person name="Mannisto M."/>
            <person name="Haggblom M.M."/>
            <person name="Woyke T."/>
        </authorList>
    </citation>
    <scope>NUCLEOTIDE SEQUENCE [LARGE SCALE GENOMIC DNA]</scope>
    <source>
        <strain evidence="10">MP5ACTX9</strain>
    </source>
</reference>
<proteinExistence type="inferred from homology"/>
<keyword evidence="7" id="KW-0813">Transport</keyword>
<evidence type="ECO:0000256" key="4">
    <source>
        <dbReference type="ARBA" id="ARBA00022692"/>
    </source>
</evidence>
<keyword evidence="3" id="KW-1003">Cell membrane</keyword>
<evidence type="ECO:0000256" key="2">
    <source>
        <dbReference type="ARBA" id="ARBA00005811"/>
    </source>
</evidence>
<dbReference type="EMBL" id="CP002480">
    <property type="protein sequence ID" value="ADW68641.1"/>
    <property type="molecule type" value="Genomic_DNA"/>
</dbReference>
<comment type="subcellular location">
    <subcellularLocation>
        <location evidence="1">Cell membrane</location>
        <topology evidence="1">Single-pass membrane protein</topology>
    </subcellularLocation>
    <subcellularLocation>
        <location evidence="7">Cell membrane</location>
        <topology evidence="7">Single-pass type II membrane protein</topology>
    </subcellularLocation>
</comment>
<dbReference type="GO" id="GO:0015031">
    <property type="term" value="P:protein transport"/>
    <property type="evidence" value="ECO:0007669"/>
    <property type="project" value="UniProtKB-KW"/>
</dbReference>
<evidence type="ECO:0000256" key="6">
    <source>
        <dbReference type="ARBA" id="ARBA00023136"/>
    </source>
</evidence>
<organism evidence="10">
    <name type="scientific">Granulicella tundricola (strain ATCC BAA-1859 / DSM 23138 / MP5ACTX9)</name>
    <dbReference type="NCBI Taxonomy" id="1198114"/>
    <lineage>
        <taxon>Bacteria</taxon>
        <taxon>Pseudomonadati</taxon>
        <taxon>Acidobacteriota</taxon>
        <taxon>Terriglobia</taxon>
        <taxon>Terriglobales</taxon>
        <taxon>Acidobacteriaceae</taxon>
        <taxon>Granulicella</taxon>
    </lineage>
</organism>
<evidence type="ECO:0000256" key="5">
    <source>
        <dbReference type="ARBA" id="ARBA00022989"/>
    </source>
</evidence>
<dbReference type="Proteomes" id="UP000000343">
    <property type="component" value="Chromosome"/>
</dbReference>
<dbReference type="KEGG" id="acm:AciX9_1588"/>
<dbReference type="InterPro" id="IPR003400">
    <property type="entry name" value="ExbD"/>
</dbReference>
<dbReference type="eggNOG" id="COG0848">
    <property type="taxonomic scope" value="Bacteria"/>
</dbReference>
<name>E8WXM5_GRATM</name>
<dbReference type="STRING" id="1198114.AciX9_1588"/>
<dbReference type="PaxDb" id="1198114-AciX9_1588"/>
<sequence length="141" mass="15306">MAFSARGAGGKTRTQTAMADINITPLVDVVLVLLLIFMLTAPVLQSGIEVAIPHTRATSTMTDERVVITIDKDQNVFLQDKPINVADLGTRLKVNEKDPSTKTVYVRADERVPFGAFATVMESVKSAGITNISIVTQPYEK</sequence>
<keyword evidence="10" id="KW-1185">Reference proteome</keyword>
<evidence type="ECO:0000256" key="3">
    <source>
        <dbReference type="ARBA" id="ARBA00022475"/>
    </source>
</evidence>
<comment type="similarity">
    <text evidence="2 7">Belongs to the ExbD/TolR family.</text>
</comment>
<keyword evidence="7" id="KW-0653">Protein transport</keyword>
<protein>
    <submittedName>
        <fullName evidence="9">Biopolymer transport protein ExbD/TolR</fullName>
    </submittedName>
</protein>
<dbReference type="AlphaFoldDB" id="E8WXM5"/>
<accession>E8WXM5</accession>
<feature type="transmembrane region" description="Helical" evidence="8">
    <location>
        <begin position="21"/>
        <end position="44"/>
    </location>
</feature>
<dbReference type="Gene3D" id="3.30.420.270">
    <property type="match status" value="1"/>
</dbReference>
<dbReference type="HOGENOM" id="CLU_085305_1_3_0"/>
<evidence type="ECO:0000256" key="8">
    <source>
        <dbReference type="SAM" id="Phobius"/>
    </source>
</evidence>
<dbReference type="PANTHER" id="PTHR30558">
    <property type="entry name" value="EXBD MEMBRANE COMPONENT OF PMF-DRIVEN MACROMOLECULE IMPORT SYSTEM"/>
    <property type="match status" value="1"/>
</dbReference>